<feature type="chain" id="PRO_5025655994" description="SnoaL-like domain-containing protein" evidence="1">
    <location>
        <begin position="22"/>
        <end position="198"/>
    </location>
</feature>
<name>A0A6A5RFW5_9PLEO</name>
<evidence type="ECO:0000259" key="2">
    <source>
        <dbReference type="Pfam" id="PF13577"/>
    </source>
</evidence>
<dbReference type="OrthoDB" id="2148716at2759"/>
<dbReference type="AlphaFoldDB" id="A0A6A5RFW5"/>
<gene>
    <name evidence="3" type="ORF">M421DRAFT_422058</name>
</gene>
<protein>
    <recommendedName>
        <fullName evidence="2">SnoaL-like domain-containing protein</fullName>
    </recommendedName>
</protein>
<evidence type="ECO:0000313" key="3">
    <source>
        <dbReference type="EMBL" id="KAF1927201.1"/>
    </source>
</evidence>
<evidence type="ECO:0000256" key="1">
    <source>
        <dbReference type="SAM" id="SignalP"/>
    </source>
</evidence>
<accession>A0A6A5RFW5</accession>
<dbReference type="GeneID" id="54350712"/>
<sequence>MRSLFASAMMTLVATARAAGARPCSQFSPSPVPVSGLTAYFPRQKISTFAALADIDEIRQTLAQYAFIIDGRDFGALADVFITDAVANYSAPLGVLNGLASIESTLSASLSQFPGTQHHLGTQRIRLCDKETAISATYFRAAHYLQQNATGGATQIIDDSGFLVAYSQYQDSWVKQNGTWKISYRNNVYMGPLVTDFS</sequence>
<feature type="domain" description="SnoaL-like" evidence="2">
    <location>
        <begin position="51"/>
        <end position="185"/>
    </location>
</feature>
<keyword evidence="1" id="KW-0732">Signal</keyword>
<dbReference type="Proteomes" id="UP000800082">
    <property type="component" value="Unassembled WGS sequence"/>
</dbReference>
<dbReference type="Pfam" id="PF13577">
    <property type="entry name" value="SnoaL_4"/>
    <property type="match status" value="1"/>
</dbReference>
<proteinExistence type="predicted"/>
<organism evidence="3 4">
    <name type="scientific">Didymella exigua CBS 183.55</name>
    <dbReference type="NCBI Taxonomy" id="1150837"/>
    <lineage>
        <taxon>Eukaryota</taxon>
        <taxon>Fungi</taxon>
        <taxon>Dikarya</taxon>
        <taxon>Ascomycota</taxon>
        <taxon>Pezizomycotina</taxon>
        <taxon>Dothideomycetes</taxon>
        <taxon>Pleosporomycetidae</taxon>
        <taxon>Pleosporales</taxon>
        <taxon>Pleosporineae</taxon>
        <taxon>Didymellaceae</taxon>
        <taxon>Didymella</taxon>
    </lineage>
</organism>
<dbReference type="InterPro" id="IPR037401">
    <property type="entry name" value="SnoaL-like"/>
</dbReference>
<dbReference type="EMBL" id="ML978973">
    <property type="protein sequence ID" value="KAF1927201.1"/>
    <property type="molecule type" value="Genomic_DNA"/>
</dbReference>
<dbReference type="RefSeq" id="XP_033447453.1">
    <property type="nucleotide sequence ID" value="XM_033593044.1"/>
</dbReference>
<evidence type="ECO:0000313" key="4">
    <source>
        <dbReference type="Proteomes" id="UP000800082"/>
    </source>
</evidence>
<dbReference type="Gene3D" id="3.10.450.50">
    <property type="match status" value="1"/>
</dbReference>
<dbReference type="InterPro" id="IPR032710">
    <property type="entry name" value="NTF2-like_dom_sf"/>
</dbReference>
<dbReference type="SUPFAM" id="SSF54427">
    <property type="entry name" value="NTF2-like"/>
    <property type="match status" value="1"/>
</dbReference>
<feature type="signal peptide" evidence="1">
    <location>
        <begin position="1"/>
        <end position="21"/>
    </location>
</feature>
<keyword evidence="4" id="KW-1185">Reference proteome</keyword>
<reference evidence="3" key="1">
    <citation type="journal article" date="2020" name="Stud. Mycol.">
        <title>101 Dothideomycetes genomes: a test case for predicting lifestyles and emergence of pathogens.</title>
        <authorList>
            <person name="Haridas S."/>
            <person name="Albert R."/>
            <person name="Binder M."/>
            <person name="Bloem J."/>
            <person name="Labutti K."/>
            <person name="Salamov A."/>
            <person name="Andreopoulos B."/>
            <person name="Baker S."/>
            <person name="Barry K."/>
            <person name="Bills G."/>
            <person name="Bluhm B."/>
            <person name="Cannon C."/>
            <person name="Castanera R."/>
            <person name="Culley D."/>
            <person name="Daum C."/>
            <person name="Ezra D."/>
            <person name="Gonzalez J."/>
            <person name="Henrissat B."/>
            <person name="Kuo A."/>
            <person name="Liang C."/>
            <person name="Lipzen A."/>
            <person name="Lutzoni F."/>
            <person name="Magnuson J."/>
            <person name="Mondo S."/>
            <person name="Nolan M."/>
            <person name="Ohm R."/>
            <person name="Pangilinan J."/>
            <person name="Park H.-J."/>
            <person name="Ramirez L."/>
            <person name="Alfaro M."/>
            <person name="Sun H."/>
            <person name="Tritt A."/>
            <person name="Yoshinaga Y."/>
            <person name="Zwiers L.-H."/>
            <person name="Turgeon B."/>
            <person name="Goodwin S."/>
            <person name="Spatafora J."/>
            <person name="Crous P."/>
            <person name="Grigoriev I."/>
        </authorList>
    </citation>
    <scope>NUCLEOTIDE SEQUENCE</scope>
    <source>
        <strain evidence="3">CBS 183.55</strain>
    </source>
</reference>